<keyword evidence="3" id="KW-1185">Reference proteome</keyword>
<protein>
    <submittedName>
        <fullName evidence="2">Uncharacterized protein</fullName>
    </submittedName>
</protein>
<keyword evidence="1" id="KW-1133">Transmembrane helix</keyword>
<feature type="transmembrane region" description="Helical" evidence="1">
    <location>
        <begin position="97"/>
        <end position="119"/>
    </location>
</feature>
<keyword evidence="1" id="KW-0472">Membrane</keyword>
<sequence>MNVFKRPISLIIVCFWFCFWLLNALDKVLARQDIGSFHWWGNHRIEKFSMYFERLSIDIAHVFPTLVFAGLVELAVALPFFFAAIKLAQGKQGAARLADKAIGLSLLVFIGFTVFDIIVGDRAELLEHSTYIGVLLVSFLAVTAETFLDHLHRLGKEKEG</sequence>
<evidence type="ECO:0000313" key="3">
    <source>
        <dbReference type="Proteomes" id="UP001385499"/>
    </source>
</evidence>
<evidence type="ECO:0000313" key="2">
    <source>
        <dbReference type="EMBL" id="MEJ8475865.1"/>
    </source>
</evidence>
<feature type="transmembrane region" description="Helical" evidence="1">
    <location>
        <begin position="59"/>
        <end position="85"/>
    </location>
</feature>
<dbReference type="RefSeq" id="WP_340276129.1">
    <property type="nucleotide sequence ID" value="NZ_JBAKIA010000013.1"/>
</dbReference>
<comment type="caution">
    <text evidence="2">The sequence shown here is derived from an EMBL/GenBank/DDBJ whole genome shotgun (WGS) entry which is preliminary data.</text>
</comment>
<gene>
    <name evidence="2" type="ORF">V6575_17365</name>
</gene>
<dbReference type="EMBL" id="JBAKIA010000013">
    <property type="protein sequence ID" value="MEJ8475865.1"/>
    <property type="molecule type" value="Genomic_DNA"/>
</dbReference>
<proteinExistence type="predicted"/>
<evidence type="ECO:0000256" key="1">
    <source>
        <dbReference type="SAM" id="Phobius"/>
    </source>
</evidence>
<name>A0ABU8TNX2_9HYPH</name>
<dbReference type="Proteomes" id="UP001385499">
    <property type="component" value="Unassembled WGS sequence"/>
</dbReference>
<organism evidence="2 3">
    <name type="scientific">Roseibium algae</name>
    <dbReference type="NCBI Taxonomy" id="3123038"/>
    <lineage>
        <taxon>Bacteria</taxon>
        <taxon>Pseudomonadati</taxon>
        <taxon>Pseudomonadota</taxon>
        <taxon>Alphaproteobacteria</taxon>
        <taxon>Hyphomicrobiales</taxon>
        <taxon>Stappiaceae</taxon>
        <taxon>Roseibium</taxon>
    </lineage>
</organism>
<feature type="transmembrane region" description="Helical" evidence="1">
    <location>
        <begin position="131"/>
        <end position="148"/>
    </location>
</feature>
<reference evidence="2 3" key="1">
    <citation type="submission" date="2024-02" db="EMBL/GenBank/DDBJ databases">
        <title>Roseibium algae sp. nov., isolated from marine alga (Grateloupia sp.), showing potential in myo-inositol conversion.</title>
        <authorList>
            <person name="Wang Y."/>
        </authorList>
    </citation>
    <scope>NUCLEOTIDE SEQUENCE [LARGE SCALE GENOMIC DNA]</scope>
    <source>
        <strain evidence="2 3">H3510</strain>
    </source>
</reference>
<accession>A0ABU8TNX2</accession>
<keyword evidence="1" id="KW-0812">Transmembrane</keyword>